<evidence type="ECO:0000313" key="2">
    <source>
        <dbReference type="Proteomes" id="UP000179266"/>
    </source>
</evidence>
<dbReference type="EMBL" id="MGDD01000126">
    <property type="protein sequence ID" value="OGL46483.1"/>
    <property type="molecule type" value="Genomic_DNA"/>
</dbReference>
<evidence type="ECO:0000313" key="1">
    <source>
        <dbReference type="EMBL" id="OGL46483.1"/>
    </source>
</evidence>
<sequence>MVLKESLFQPVDFGHSIGATPIVIDGEIKFQTVEGKILPTVGASCLLRFPNTYGTRQALIESDGISGTILPKWFGITPQQENIELRTNGFIKENTHWTEIADGATVYHLDFDFKLTSVVLNQPYKIYRGTLDEQGWLAKSVKAELADLHEILYWNGNTWEMRSINIEK</sequence>
<reference evidence="1 2" key="1">
    <citation type="journal article" date="2016" name="Nat. Commun.">
        <title>Thousands of microbial genomes shed light on interconnected biogeochemical processes in an aquifer system.</title>
        <authorList>
            <person name="Anantharaman K."/>
            <person name="Brown C.T."/>
            <person name="Hug L.A."/>
            <person name="Sharon I."/>
            <person name="Castelle C.J."/>
            <person name="Probst A.J."/>
            <person name="Thomas B.C."/>
            <person name="Singh A."/>
            <person name="Wilkins M.J."/>
            <person name="Karaoz U."/>
            <person name="Brodie E.L."/>
            <person name="Williams K.H."/>
            <person name="Hubbard S.S."/>
            <person name="Banfield J.F."/>
        </authorList>
    </citation>
    <scope>NUCLEOTIDE SEQUENCE [LARGE SCALE GENOMIC DNA]</scope>
</reference>
<organism evidence="1 2">
    <name type="scientific">Candidatus Schekmanbacteria bacterium RBG_13_48_7</name>
    <dbReference type="NCBI Taxonomy" id="1817878"/>
    <lineage>
        <taxon>Bacteria</taxon>
        <taxon>Candidatus Schekmaniibacteriota</taxon>
    </lineage>
</organism>
<name>A0A1F7RY68_9BACT</name>
<protein>
    <submittedName>
        <fullName evidence="1">Uncharacterized protein</fullName>
    </submittedName>
</protein>
<dbReference type="Proteomes" id="UP000179266">
    <property type="component" value="Unassembled WGS sequence"/>
</dbReference>
<dbReference type="AlphaFoldDB" id="A0A1F7RY68"/>
<accession>A0A1F7RY68</accession>
<proteinExistence type="predicted"/>
<gene>
    <name evidence="1" type="ORF">A2161_06400</name>
</gene>
<comment type="caution">
    <text evidence="1">The sequence shown here is derived from an EMBL/GenBank/DDBJ whole genome shotgun (WGS) entry which is preliminary data.</text>
</comment>